<dbReference type="Proteomes" id="UP000671862">
    <property type="component" value="Chromosome"/>
</dbReference>
<proteinExistence type="predicted"/>
<reference evidence="1 2" key="1">
    <citation type="submission" date="2021-03" db="EMBL/GenBank/DDBJ databases">
        <title>Thermosipho ferrireducens sp.nov., an anaerobic thermophilic iron-reducing bacterium isolated from a deep-sea hydrothermal sulfide deposits.</title>
        <authorList>
            <person name="Zeng X."/>
            <person name="Chen Y."/>
            <person name="Shao Z."/>
        </authorList>
    </citation>
    <scope>NUCLEOTIDE SEQUENCE [LARGE SCALE GENOMIC DNA]</scope>
    <source>
        <strain evidence="1 2">JL129W03</strain>
    </source>
</reference>
<evidence type="ECO:0000313" key="1">
    <source>
        <dbReference type="EMBL" id="QTA38580.1"/>
    </source>
</evidence>
<keyword evidence="2" id="KW-1185">Reference proteome</keyword>
<evidence type="ECO:0000313" key="2">
    <source>
        <dbReference type="Proteomes" id="UP000671862"/>
    </source>
</evidence>
<gene>
    <name evidence="1" type="ORF">JYK00_03450</name>
</gene>
<dbReference type="RefSeq" id="WP_207567297.1">
    <property type="nucleotide sequence ID" value="NZ_CP071446.1"/>
</dbReference>
<sequence>MLKKIILGILIISTLIFSNALDFLPQNYEFVFYTPDIEKLYNAFKSTNAGDVLANQLGLESMIISMIQQQLMAQNYSLDDIDIFKELLIAGNKDNIVFVIGPSKNPDKIKEIYENFTGNSYPEEINVINGYFVFGNNYGGGTPPANFTDYLSKGYLGVTYVNIESDPYKFNGSGYITSNAAEKTLIFHQEITPLNDESASLVEEINASKGKNIIADPNVGGDFLIFINRKLPEFLYSLIDSVSIATKDELNIKSIEEFDGTAYLSADFSQIIINSLSNEFEGPYDVYGVMYYQNPSWDLLSDEISDFVTINGEKYGIIATEQGTPIAYIRMDNEKIVFYGKNPGEYITPDKTFLSENYDPKYITGLFWNLSPTIFNLLGVETDSYIKFTTYIEDKKIVQHSVMK</sequence>
<protein>
    <submittedName>
        <fullName evidence="1">Uncharacterized protein</fullName>
    </submittedName>
</protein>
<accession>A0ABX7SB48</accession>
<organism evidence="1 2">
    <name type="scientific">Thermosipho ferrireducens</name>
    <dbReference type="NCBI Taxonomy" id="2571116"/>
    <lineage>
        <taxon>Bacteria</taxon>
        <taxon>Thermotogati</taxon>
        <taxon>Thermotogota</taxon>
        <taxon>Thermotogae</taxon>
        <taxon>Thermotogales</taxon>
        <taxon>Fervidobacteriaceae</taxon>
        <taxon>Thermosipho</taxon>
    </lineage>
</organism>
<name>A0ABX7SB48_9BACT</name>
<dbReference type="EMBL" id="CP071446">
    <property type="protein sequence ID" value="QTA38580.1"/>
    <property type="molecule type" value="Genomic_DNA"/>
</dbReference>